<dbReference type="KEGG" id="abas:ACPOL_6351"/>
<protein>
    <submittedName>
        <fullName evidence="1">Uncharacterized protein</fullName>
    </submittedName>
</protein>
<dbReference type="AlphaFoldDB" id="A0A2Z5GAG7"/>
<evidence type="ECO:0000313" key="2">
    <source>
        <dbReference type="Proteomes" id="UP000253606"/>
    </source>
</evidence>
<keyword evidence="2" id="KW-1185">Reference proteome</keyword>
<sequence>MPGTRPGTEALNCASVMFSTATVRQSERTKLFDQLAD</sequence>
<evidence type="ECO:0000313" key="1">
    <source>
        <dbReference type="EMBL" id="AXC15585.1"/>
    </source>
</evidence>
<accession>A0A2Z5GAG7</accession>
<dbReference type="EMBL" id="CP030840">
    <property type="protein sequence ID" value="AXC15585.1"/>
    <property type="molecule type" value="Genomic_DNA"/>
</dbReference>
<proteinExistence type="predicted"/>
<dbReference type="Proteomes" id="UP000253606">
    <property type="component" value="Chromosome"/>
</dbReference>
<organism evidence="1 2">
    <name type="scientific">Acidisarcina polymorpha</name>
    <dbReference type="NCBI Taxonomy" id="2211140"/>
    <lineage>
        <taxon>Bacteria</taxon>
        <taxon>Pseudomonadati</taxon>
        <taxon>Acidobacteriota</taxon>
        <taxon>Terriglobia</taxon>
        <taxon>Terriglobales</taxon>
        <taxon>Acidobacteriaceae</taxon>
        <taxon>Acidisarcina</taxon>
    </lineage>
</organism>
<reference evidence="1 2" key="1">
    <citation type="journal article" date="2018" name="Front. Microbiol.">
        <title>Hydrolytic Capabilities as a Key to Environmental Success: Chitinolytic and Cellulolytic Acidobacteria From Acidic Sub-arctic Soils and Boreal Peatlands.</title>
        <authorList>
            <person name="Belova S.E."/>
            <person name="Ravin N.V."/>
            <person name="Pankratov T.A."/>
            <person name="Rakitin A.L."/>
            <person name="Ivanova A.A."/>
            <person name="Beletsky A.V."/>
            <person name="Mardanov A.V."/>
            <person name="Sinninghe Damste J.S."/>
            <person name="Dedysh S.N."/>
        </authorList>
    </citation>
    <scope>NUCLEOTIDE SEQUENCE [LARGE SCALE GENOMIC DNA]</scope>
    <source>
        <strain evidence="1 2">SBC82</strain>
    </source>
</reference>
<gene>
    <name evidence="1" type="ORF">ACPOL_6351</name>
</gene>
<name>A0A2Z5GAG7_9BACT</name>